<dbReference type="SUPFAM" id="SSF54909">
    <property type="entry name" value="Dimeric alpha+beta barrel"/>
    <property type="match status" value="2"/>
</dbReference>
<dbReference type="OrthoDB" id="192769at2"/>
<comment type="caution">
    <text evidence="3">The sequence shown here is derived from an EMBL/GenBank/DDBJ whole genome shotgun (WGS) entry which is preliminary data.</text>
</comment>
<dbReference type="Proteomes" id="UP000036958">
    <property type="component" value="Unassembled WGS sequence"/>
</dbReference>
<evidence type="ECO:0000256" key="1">
    <source>
        <dbReference type="SAM" id="SignalP"/>
    </source>
</evidence>
<feature type="domain" description="NIPSNAP" evidence="2">
    <location>
        <begin position="154"/>
        <end position="257"/>
    </location>
</feature>
<name>A0A0L8V6N9_9BACT</name>
<accession>A0A0L8V6N9</accession>
<dbReference type="EMBL" id="LGIA01000176">
    <property type="protein sequence ID" value="KOH43867.1"/>
    <property type="molecule type" value="Genomic_DNA"/>
</dbReference>
<dbReference type="Pfam" id="PF07978">
    <property type="entry name" value="NIPSNAP"/>
    <property type="match status" value="2"/>
</dbReference>
<dbReference type="PROSITE" id="PS51318">
    <property type="entry name" value="TAT"/>
    <property type="match status" value="1"/>
</dbReference>
<sequence>MKRRNFLKGSALIAGAAVAGHATANVTPPNSEKEIYEWRVYHFKNGGQKSKVDRFYRDALIPAMNEQGVKVGAFGEYGQTDPPTVYYLLAYKSMAEYHRIKKAIWMDEKFLKQAQGYFDDTAPNAVYTRFETYLLEAFDAIPQLRQPEKSRGLFELRTYESNNEEANQRKIKMFNDEELALFDKVGLHATFFGEILAGPQMPALVYLLWFKDMDERAANWQKFVSSPEWDTMKVKPEYAHTATVVNKMFLVPLDYSQI</sequence>
<reference evidence="4" key="1">
    <citation type="submission" date="2015-07" db="EMBL/GenBank/DDBJ databases">
        <title>Genome sequencing of Sunxiuqinia dokdonensis strain SK.</title>
        <authorList>
            <person name="Ahn S."/>
            <person name="Kim B.-C."/>
        </authorList>
    </citation>
    <scope>NUCLEOTIDE SEQUENCE [LARGE SCALE GENOMIC DNA]</scope>
    <source>
        <strain evidence="4">SK</strain>
    </source>
</reference>
<dbReference type="NCBIfam" id="TIGR01409">
    <property type="entry name" value="TAT_signal_seq"/>
    <property type="match status" value="1"/>
</dbReference>
<dbReference type="InterPro" id="IPR012577">
    <property type="entry name" value="NIPSNAP"/>
</dbReference>
<evidence type="ECO:0000313" key="3">
    <source>
        <dbReference type="EMBL" id="KOH43867.1"/>
    </source>
</evidence>
<evidence type="ECO:0000313" key="4">
    <source>
        <dbReference type="Proteomes" id="UP000036958"/>
    </source>
</evidence>
<protein>
    <recommendedName>
        <fullName evidence="2">NIPSNAP domain-containing protein</fullName>
    </recommendedName>
</protein>
<keyword evidence="1" id="KW-0732">Signal</keyword>
<proteinExistence type="predicted"/>
<evidence type="ECO:0000259" key="2">
    <source>
        <dbReference type="Pfam" id="PF07978"/>
    </source>
</evidence>
<dbReference type="Gene3D" id="3.30.70.100">
    <property type="match status" value="2"/>
</dbReference>
<feature type="chain" id="PRO_5005591276" description="NIPSNAP domain-containing protein" evidence="1">
    <location>
        <begin position="25"/>
        <end position="258"/>
    </location>
</feature>
<organism evidence="3 4">
    <name type="scientific">Sunxiuqinia dokdonensis</name>
    <dbReference type="NCBI Taxonomy" id="1409788"/>
    <lineage>
        <taxon>Bacteria</taxon>
        <taxon>Pseudomonadati</taxon>
        <taxon>Bacteroidota</taxon>
        <taxon>Bacteroidia</taxon>
        <taxon>Marinilabiliales</taxon>
        <taxon>Prolixibacteraceae</taxon>
        <taxon>Sunxiuqinia</taxon>
    </lineage>
</organism>
<dbReference type="RefSeq" id="WP_053185566.1">
    <property type="nucleotide sequence ID" value="NZ_LGIA01000176.1"/>
</dbReference>
<feature type="signal peptide" evidence="1">
    <location>
        <begin position="1"/>
        <end position="24"/>
    </location>
</feature>
<dbReference type="AlphaFoldDB" id="A0A0L8V6N9"/>
<gene>
    <name evidence="3" type="ORF">NC99_33630</name>
</gene>
<dbReference type="InterPro" id="IPR019546">
    <property type="entry name" value="TAT_signal_bac_arc"/>
</dbReference>
<dbReference type="InterPro" id="IPR006311">
    <property type="entry name" value="TAT_signal"/>
</dbReference>
<keyword evidence="4" id="KW-1185">Reference proteome</keyword>
<dbReference type="STRING" id="1409788.NC99_33630"/>
<feature type="domain" description="NIPSNAP" evidence="2">
    <location>
        <begin position="36"/>
        <end position="112"/>
    </location>
</feature>
<dbReference type="InterPro" id="IPR011008">
    <property type="entry name" value="Dimeric_a/b-barrel"/>
</dbReference>